<comment type="caution">
    <text evidence="2">The sequence shown here is derived from an EMBL/GenBank/DDBJ whole genome shotgun (WGS) entry which is preliminary data.</text>
</comment>
<dbReference type="EMBL" id="JGZN01000008">
    <property type="protein sequence ID" value="KFI92473.1"/>
    <property type="molecule type" value="Genomic_DNA"/>
</dbReference>
<name>A0A087DAC3_9BIFI</name>
<gene>
    <name evidence="2" type="ORF">BISA_0875</name>
</gene>
<dbReference type="Proteomes" id="UP000029066">
    <property type="component" value="Unassembled WGS sequence"/>
</dbReference>
<reference evidence="2 3" key="1">
    <citation type="submission" date="2014-03" db="EMBL/GenBank/DDBJ databases">
        <title>Genomics of Bifidobacteria.</title>
        <authorList>
            <person name="Ventura M."/>
            <person name="Milani C."/>
            <person name="Lugli G.A."/>
        </authorList>
    </citation>
    <scope>NUCLEOTIDE SEQUENCE [LARGE SCALE GENOMIC DNA]</scope>
    <source>
        <strain evidence="2 3">DSM 23967</strain>
    </source>
</reference>
<feature type="region of interest" description="Disordered" evidence="1">
    <location>
        <begin position="184"/>
        <end position="226"/>
    </location>
</feature>
<evidence type="ECO:0000256" key="1">
    <source>
        <dbReference type="SAM" id="MobiDB-lite"/>
    </source>
</evidence>
<dbReference type="AlphaFoldDB" id="A0A087DAC3"/>
<evidence type="ECO:0000313" key="3">
    <source>
        <dbReference type="Proteomes" id="UP000029066"/>
    </source>
</evidence>
<evidence type="ECO:0000313" key="2">
    <source>
        <dbReference type="EMBL" id="KFI92473.1"/>
    </source>
</evidence>
<protein>
    <submittedName>
        <fullName evidence="2">Uncharacterized protein</fullName>
    </submittedName>
</protein>
<organism evidence="2 3">
    <name type="scientific">Bifidobacterium saguini DSM 23967</name>
    <dbReference type="NCBI Taxonomy" id="1437607"/>
    <lineage>
        <taxon>Bacteria</taxon>
        <taxon>Bacillati</taxon>
        <taxon>Actinomycetota</taxon>
        <taxon>Actinomycetes</taxon>
        <taxon>Bifidobacteriales</taxon>
        <taxon>Bifidobacteriaceae</taxon>
        <taxon>Bifidobacterium</taxon>
    </lineage>
</organism>
<dbReference type="STRING" id="1437607.BISA_0875"/>
<proteinExistence type="predicted"/>
<accession>A0A087DAC3</accession>
<sequence>MLREDFRSLRIAEALLAFQAAVHPELTDPCDTDGHLDPRSAVKPIAVPTGVLTQLVEHERRIELEYADCGYQGGMPFRYDLALMMDYDMNVTCVESAIIDDTENGTFGIVLSRPMVDGLIQASRERPLGDKVRLFSYLVRMTCQLVGGLRGLEGFGGDAVCFFRSVVRILHELVGFARLEQGDDAGYPADGTDRTADGTESGPEDTPIHNTDSSRAGNTALAKETE</sequence>
<feature type="compositionally biased region" description="Polar residues" evidence="1">
    <location>
        <begin position="208"/>
        <end position="217"/>
    </location>
</feature>